<dbReference type="GeneID" id="54363498"/>
<reference evidence="11" key="2">
    <citation type="submission" date="2020-04" db="EMBL/GenBank/DDBJ databases">
        <authorList>
            <consortium name="NCBI Genome Project"/>
        </authorList>
    </citation>
    <scope>NUCLEOTIDE SEQUENCE</scope>
    <source>
        <strain evidence="11">CBS 342.82</strain>
    </source>
</reference>
<evidence type="ECO:0000256" key="7">
    <source>
        <dbReference type="ARBA" id="ARBA00022989"/>
    </source>
</evidence>
<dbReference type="SUPFAM" id="SSF53448">
    <property type="entry name" value="Nucleotide-diphospho-sugar transferases"/>
    <property type="match status" value="1"/>
</dbReference>
<dbReference type="PANTHER" id="PTHR31646">
    <property type="entry name" value="ALPHA-1,2-MANNOSYLTRANSFERASE MNN2"/>
    <property type="match status" value="1"/>
</dbReference>
<reference evidence="11" key="3">
    <citation type="submission" date="2025-08" db="UniProtKB">
        <authorList>
            <consortium name="RefSeq"/>
        </authorList>
    </citation>
    <scope>IDENTIFICATION</scope>
    <source>
        <strain evidence="11">CBS 342.82</strain>
    </source>
</reference>
<evidence type="ECO:0000256" key="8">
    <source>
        <dbReference type="ARBA" id="ARBA00023034"/>
    </source>
</evidence>
<organism evidence="11">
    <name type="scientific">Dissoconium aciculare CBS 342.82</name>
    <dbReference type="NCBI Taxonomy" id="1314786"/>
    <lineage>
        <taxon>Eukaryota</taxon>
        <taxon>Fungi</taxon>
        <taxon>Dikarya</taxon>
        <taxon>Ascomycota</taxon>
        <taxon>Pezizomycotina</taxon>
        <taxon>Dothideomycetes</taxon>
        <taxon>Dothideomycetidae</taxon>
        <taxon>Mycosphaerellales</taxon>
        <taxon>Dissoconiaceae</taxon>
        <taxon>Dissoconium</taxon>
    </lineage>
</organism>
<evidence type="ECO:0000313" key="10">
    <source>
        <dbReference type="Proteomes" id="UP000504637"/>
    </source>
</evidence>
<evidence type="ECO:0000256" key="6">
    <source>
        <dbReference type="ARBA" id="ARBA00022968"/>
    </source>
</evidence>
<comment type="subcellular location">
    <subcellularLocation>
        <location evidence="1">Golgi apparatus membrane</location>
        <topology evidence="1">Single-pass type II membrane protein</topology>
    </subcellularLocation>
</comment>
<reference evidence="11" key="1">
    <citation type="submission" date="2020-01" db="EMBL/GenBank/DDBJ databases">
        <authorList>
            <consortium name="DOE Joint Genome Institute"/>
            <person name="Haridas S."/>
            <person name="Albert R."/>
            <person name="Binder M."/>
            <person name="Bloem J."/>
            <person name="Labutti K."/>
            <person name="Salamov A."/>
            <person name="Andreopoulos B."/>
            <person name="Baker S.E."/>
            <person name="Barry K."/>
            <person name="Bills G."/>
            <person name="Bluhm B.H."/>
            <person name="Cannon C."/>
            <person name="Castanera R."/>
            <person name="Culley D.E."/>
            <person name="Daum C."/>
            <person name="Ezra D."/>
            <person name="Gonzalez J.B."/>
            <person name="Henrissat B."/>
            <person name="Kuo A."/>
            <person name="Liang C."/>
            <person name="Lipzen A."/>
            <person name="Lutzoni F."/>
            <person name="Magnuson J."/>
            <person name="Mondo S."/>
            <person name="Nolan M."/>
            <person name="Ohm R."/>
            <person name="Pangilinan J."/>
            <person name="Park H.-J."/>
            <person name="Ramirez L."/>
            <person name="Alfaro M."/>
            <person name="Sun H."/>
            <person name="Tritt A."/>
            <person name="Yoshinaga Y."/>
            <person name="Zwiers L.-H."/>
            <person name="Turgeon B.G."/>
            <person name="Goodwin S.B."/>
            <person name="Spatafora J.W."/>
            <person name="Crous P.W."/>
            <person name="Grigoriev I.V."/>
        </authorList>
    </citation>
    <scope>NUCLEOTIDE SEQUENCE</scope>
    <source>
        <strain evidence="11">CBS 342.82</strain>
    </source>
</reference>
<evidence type="ECO:0000256" key="4">
    <source>
        <dbReference type="ARBA" id="ARBA00022679"/>
    </source>
</evidence>
<sequence length="519" mass="60158">MPSFRLLSVRFTIALVLAGATFYTLFWRSEASSYNRIGNAFSSLREGIAHPAANAINLEAYLGLHHKDASFNKFAHRIESANDFLPHFAAVLELPNITMAEAKETCTWTKEDRINYQFGESLNEEGWVNASWTVRERQDWELQEPRGVWQNWIREKMLPYSDYKNKFSGRGIVIVGGNGKTVPRIKVILNALKHLKSEMPVEFHTYGNEMTKEVRDELLRLWPRSYFNDLAHPSNVMHSKPATLFINYHLKTAAVINSRFAEPLLLDSDNIPTIKPEELYESATYKEYGTVFWPDMSRTRPNNPVWVITNTKCKMDEWEQESGQMLVDKRKFFYHLQLAAWLNNVHGQYWNNFILGDKDMFRFSWHALKTPYGTPTKWLTSVGMNSELPKGGTFYCGHTFAQHHPDDGRVAFLHGGTLKTVAPEVLQWLRDERGGTFGWYKRSKHDEDMMAHSVFNGIPDGADYMPDKYKPIERATMCTDFEDIEARPFEELIPGFEKLFQQYGGYWQLDEKNKKKANS</sequence>
<keyword evidence="4" id="KW-0808">Transferase</keyword>
<evidence type="ECO:0000256" key="9">
    <source>
        <dbReference type="ARBA" id="ARBA00023136"/>
    </source>
</evidence>
<evidence type="ECO:0000256" key="2">
    <source>
        <dbReference type="ARBA" id="ARBA00004922"/>
    </source>
</evidence>
<dbReference type="Proteomes" id="UP000504637">
    <property type="component" value="Unplaced"/>
</dbReference>
<evidence type="ECO:0000313" key="11">
    <source>
        <dbReference type="RefSeq" id="XP_033456593.1"/>
    </source>
</evidence>
<dbReference type="OrthoDB" id="430354at2759"/>
<dbReference type="GO" id="GO:0000139">
    <property type="term" value="C:Golgi membrane"/>
    <property type="evidence" value="ECO:0007669"/>
    <property type="project" value="UniProtKB-SubCell"/>
</dbReference>
<evidence type="ECO:0000256" key="3">
    <source>
        <dbReference type="ARBA" id="ARBA00009105"/>
    </source>
</evidence>
<evidence type="ECO:0000256" key="1">
    <source>
        <dbReference type="ARBA" id="ARBA00004323"/>
    </source>
</evidence>
<keyword evidence="6" id="KW-0735">Signal-anchor</keyword>
<dbReference type="PANTHER" id="PTHR31646:SF1">
    <property type="entry name" value="ALPHA-1,2-MANNOSYLTRANSFERASE MNN2"/>
    <property type="match status" value="1"/>
</dbReference>
<protein>
    <submittedName>
        <fullName evidence="11">Glycosyltransferase family 71 protein</fullName>
    </submittedName>
</protein>
<gene>
    <name evidence="11" type="ORF">K489DRAFT_383792</name>
</gene>
<dbReference type="GO" id="GO:0046354">
    <property type="term" value="P:mannan biosynthetic process"/>
    <property type="evidence" value="ECO:0007669"/>
    <property type="project" value="TreeGrafter"/>
</dbReference>
<dbReference type="InterPro" id="IPR022751">
    <property type="entry name" value="Alpha_mannosyltransferase"/>
</dbReference>
<accession>A0A6J3LY49</accession>
<dbReference type="RefSeq" id="XP_033456593.1">
    <property type="nucleotide sequence ID" value="XM_033605698.1"/>
</dbReference>
<proteinExistence type="inferred from homology"/>
<comment type="similarity">
    <text evidence="3">Belongs to the MNN1/MNT family.</text>
</comment>
<comment type="pathway">
    <text evidence="2">Protein modification; protein glycosylation.</text>
</comment>
<dbReference type="AlphaFoldDB" id="A0A6J3LY49"/>
<dbReference type="Pfam" id="PF11051">
    <property type="entry name" value="Mannosyl_trans3"/>
    <property type="match status" value="2"/>
</dbReference>
<keyword evidence="9" id="KW-0472">Membrane</keyword>
<dbReference type="InterPro" id="IPR029044">
    <property type="entry name" value="Nucleotide-diphossugar_trans"/>
</dbReference>
<dbReference type="GO" id="GO:0000026">
    <property type="term" value="F:alpha-1,2-mannosyltransferase activity"/>
    <property type="evidence" value="ECO:0007669"/>
    <property type="project" value="TreeGrafter"/>
</dbReference>
<name>A0A6J3LY49_9PEZI</name>
<keyword evidence="8" id="KW-0333">Golgi apparatus</keyword>
<evidence type="ECO:0000256" key="5">
    <source>
        <dbReference type="ARBA" id="ARBA00022692"/>
    </source>
</evidence>
<keyword evidence="10" id="KW-1185">Reference proteome</keyword>
<keyword evidence="5" id="KW-0812">Transmembrane</keyword>
<keyword evidence="7" id="KW-1133">Transmembrane helix</keyword>